<keyword evidence="4 5" id="KW-0472">Membrane</keyword>
<dbReference type="AlphaFoldDB" id="A0AAW0XIV8"/>
<feature type="transmembrane region" description="Helical" evidence="5">
    <location>
        <begin position="112"/>
        <end position="132"/>
    </location>
</feature>
<dbReference type="PANTHER" id="PTHR23507:SF1">
    <property type="entry name" value="FI18259P1-RELATED"/>
    <property type="match status" value="1"/>
</dbReference>
<gene>
    <name evidence="6" type="ORF">OTU49_004325</name>
</gene>
<proteinExistence type="predicted"/>
<organism evidence="6 7">
    <name type="scientific">Cherax quadricarinatus</name>
    <name type="common">Australian red claw crayfish</name>
    <dbReference type="NCBI Taxonomy" id="27406"/>
    <lineage>
        <taxon>Eukaryota</taxon>
        <taxon>Metazoa</taxon>
        <taxon>Ecdysozoa</taxon>
        <taxon>Arthropoda</taxon>
        <taxon>Crustacea</taxon>
        <taxon>Multicrustacea</taxon>
        <taxon>Malacostraca</taxon>
        <taxon>Eumalacostraca</taxon>
        <taxon>Eucarida</taxon>
        <taxon>Decapoda</taxon>
        <taxon>Pleocyemata</taxon>
        <taxon>Astacidea</taxon>
        <taxon>Parastacoidea</taxon>
        <taxon>Parastacidae</taxon>
        <taxon>Cherax</taxon>
    </lineage>
</organism>
<feature type="transmembrane region" description="Helical" evidence="5">
    <location>
        <begin position="138"/>
        <end position="162"/>
    </location>
</feature>
<dbReference type="PANTHER" id="PTHR23507">
    <property type="entry name" value="ZGC:174356"/>
    <property type="match status" value="1"/>
</dbReference>
<evidence type="ECO:0000313" key="7">
    <source>
        <dbReference type="Proteomes" id="UP001445076"/>
    </source>
</evidence>
<comment type="subcellular location">
    <subcellularLocation>
        <location evidence="1">Membrane</location>
        <topology evidence="1">Multi-pass membrane protein</topology>
    </subcellularLocation>
</comment>
<name>A0AAW0XIV8_CHEQU</name>
<dbReference type="SUPFAM" id="SSF103473">
    <property type="entry name" value="MFS general substrate transporter"/>
    <property type="match status" value="1"/>
</dbReference>
<evidence type="ECO:0000256" key="3">
    <source>
        <dbReference type="ARBA" id="ARBA00022989"/>
    </source>
</evidence>
<accession>A0AAW0XIV8</accession>
<evidence type="ECO:0000256" key="4">
    <source>
        <dbReference type="ARBA" id="ARBA00023136"/>
    </source>
</evidence>
<reference evidence="6 7" key="1">
    <citation type="journal article" date="2024" name="BMC Genomics">
        <title>Genome assembly of redclaw crayfish (Cherax quadricarinatus) provides insights into its immune adaptation and hypoxia tolerance.</title>
        <authorList>
            <person name="Liu Z."/>
            <person name="Zheng J."/>
            <person name="Li H."/>
            <person name="Fang K."/>
            <person name="Wang S."/>
            <person name="He J."/>
            <person name="Zhou D."/>
            <person name="Weng S."/>
            <person name="Chi M."/>
            <person name="Gu Z."/>
            <person name="He J."/>
            <person name="Li F."/>
            <person name="Wang M."/>
        </authorList>
    </citation>
    <scope>NUCLEOTIDE SEQUENCE [LARGE SCALE GENOMIC DNA]</scope>
    <source>
        <strain evidence="6">ZL_2023a</strain>
    </source>
</reference>
<dbReference type="EMBL" id="JARKIK010000041">
    <property type="protein sequence ID" value="KAK8737969.1"/>
    <property type="molecule type" value="Genomic_DNA"/>
</dbReference>
<evidence type="ECO:0000256" key="2">
    <source>
        <dbReference type="ARBA" id="ARBA00022692"/>
    </source>
</evidence>
<protein>
    <submittedName>
        <fullName evidence="6">Uncharacterized protein</fullName>
    </submittedName>
</protein>
<dbReference type="Proteomes" id="UP001445076">
    <property type="component" value="Unassembled WGS sequence"/>
</dbReference>
<dbReference type="GO" id="GO:0016020">
    <property type="term" value="C:membrane"/>
    <property type="evidence" value="ECO:0007669"/>
    <property type="project" value="UniProtKB-SubCell"/>
</dbReference>
<comment type="caution">
    <text evidence="6">The sequence shown here is derived from an EMBL/GenBank/DDBJ whole genome shotgun (WGS) entry which is preliminary data.</text>
</comment>
<sequence>MTFLYMYMRKRFDWNYYTYNMYSIIAMPVTFIGNFILLPVLSYYAGASDAVLGFAGGVSGLFHNVLLATAPAAWVVYLASGVSVCSTMTILSSRGALSKLVTREELGSTFAVLALGETLVPLLSAPLYTLIYNTTLDIFPGAVFIAGCCFDILYMCIFVWILTREVRQNDYMAIE</sequence>
<feature type="transmembrane region" description="Helical" evidence="5">
    <location>
        <begin position="65"/>
        <end position="91"/>
    </location>
</feature>
<dbReference type="GO" id="GO:0022857">
    <property type="term" value="F:transmembrane transporter activity"/>
    <property type="evidence" value="ECO:0007669"/>
    <property type="project" value="TreeGrafter"/>
</dbReference>
<dbReference type="InterPro" id="IPR036259">
    <property type="entry name" value="MFS_trans_sf"/>
</dbReference>
<keyword evidence="2 5" id="KW-0812">Transmembrane</keyword>
<evidence type="ECO:0000313" key="6">
    <source>
        <dbReference type="EMBL" id="KAK8737969.1"/>
    </source>
</evidence>
<keyword evidence="3 5" id="KW-1133">Transmembrane helix</keyword>
<feature type="transmembrane region" description="Helical" evidence="5">
    <location>
        <begin position="21"/>
        <end position="45"/>
    </location>
</feature>
<evidence type="ECO:0000256" key="5">
    <source>
        <dbReference type="SAM" id="Phobius"/>
    </source>
</evidence>
<evidence type="ECO:0000256" key="1">
    <source>
        <dbReference type="ARBA" id="ARBA00004141"/>
    </source>
</evidence>
<keyword evidence="7" id="KW-1185">Reference proteome</keyword>